<dbReference type="AlphaFoldDB" id="A0A4R7PEI1"/>
<keyword evidence="4" id="KW-0274">FAD</keyword>
<comment type="caution">
    <text evidence="8">The sequence shown here is derived from an EMBL/GenBank/DDBJ whole genome shotgun (WGS) entry which is preliminary data.</text>
</comment>
<dbReference type="PANTHER" id="PTHR43098:SF3">
    <property type="entry name" value="L-ORNITHINE N(5)-MONOOXYGENASE-RELATED"/>
    <property type="match status" value="1"/>
</dbReference>
<dbReference type="PRINTS" id="PR00411">
    <property type="entry name" value="PNDRDTASEI"/>
</dbReference>
<evidence type="ECO:0000256" key="6">
    <source>
        <dbReference type="ARBA" id="ARBA00023002"/>
    </source>
</evidence>
<evidence type="ECO:0000256" key="3">
    <source>
        <dbReference type="ARBA" id="ARBA00022630"/>
    </source>
</evidence>
<keyword evidence="3" id="KW-0285">Flavoprotein</keyword>
<dbReference type="Proteomes" id="UP000295341">
    <property type="component" value="Unassembled WGS sequence"/>
</dbReference>
<keyword evidence="9" id="KW-1185">Reference proteome</keyword>
<accession>A0A4R7PEI1</accession>
<protein>
    <submittedName>
        <fullName evidence="8">Cyclohexanone monooxygenase</fullName>
    </submittedName>
</protein>
<name>A0A4R7PEI1_9GAMM</name>
<keyword evidence="7 8" id="KW-0503">Monooxygenase</keyword>
<evidence type="ECO:0000313" key="9">
    <source>
        <dbReference type="Proteomes" id="UP000295341"/>
    </source>
</evidence>
<comment type="cofactor">
    <cofactor evidence="1">
        <name>FAD</name>
        <dbReference type="ChEBI" id="CHEBI:57692"/>
    </cofactor>
</comment>
<dbReference type="RefSeq" id="WP_133881098.1">
    <property type="nucleotide sequence ID" value="NZ_MWIN01000001.1"/>
</dbReference>
<reference evidence="8 9" key="1">
    <citation type="submission" date="2019-03" db="EMBL/GenBank/DDBJ databases">
        <title>Genomic Encyclopedia of Type Strains, Phase IV (KMG-IV): sequencing the most valuable type-strain genomes for metagenomic binning, comparative biology and taxonomic classification.</title>
        <authorList>
            <person name="Goeker M."/>
        </authorList>
    </citation>
    <scope>NUCLEOTIDE SEQUENCE [LARGE SCALE GENOMIC DNA]</scope>
    <source>
        <strain evidence="8 9">DSM 26377</strain>
    </source>
</reference>
<evidence type="ECO:0000256" key="2">
    <source>
        <dbReference type="ARBA" id="ARBA00010139"/>
    </source>
</evidence>
<dbReference type="OrthoDB" id="9766402at2"/>
<evidence type="ECO:0000256" key="5">
    <source>
        <dbReference type="ARBA" id="ARBA00022857"/>
    </source>
</evidence>
<sequence>MNDTPSEEVALVDAVVVGAGFAGLYMLHRLRQQGLTATVLERGSGVGGTWFWNRYPGARCDVESLEYSYKFDEALQSEWAWSERYATQPEILRYIEHVVERFDLRRNIRFDSNVISADYSARSRRWNITIEGGKRYEARYFIAATGCLSQPNEPKYPGQESFGGDIHYTSRWPQQGVDFTGKRVAVIGTGSSGIQSIPLIAAQAAHLTVFQRTPNFSVPACNRPLQPDEVAKTKIEYGRFREHNLEQPFAFNLFVNPRNLADASPAEREREFERRWSAFGGLQFLGAFQDVFTDPTANRAAQEFIRGKIRSIVQDPRKAELLMPSDHAVGCKRLCSDSGYFETYNRPNVDLVDIRAEPIESFVQNGVRVAGRVVEVDAIVYATGFDAMTGALSRIRIQGREGRRLTDEWAQGAQTYLGLMSAGFPNFFMVTGPGSPSVLTNMVMAIEDHVDWISNCIAFLDAEGIHTIETPGERQNEWMRDVSAIAEATQFSGCNSWYYGSNIPGKPRVFTIYVGFADYRKKIGQIAARQYDSFTLERETAVA</sequence>
<comment type="similarity">
    <text evidence="2">Belongs to the FAD-binding monooxygenase family.</text>
</comment>
<evidence type="ECO:0000256" key="7">
    <source>
        <dbReference type="ARBA" id="ARBA00023033"/>
    </source>
</evidence>
<evidence type="ECO:0000256" key="4">
    <source>
        <dbReference type="ARBA" id="ARBA00022827"/>
    </source>
</evidence>
<keyword evidence="5" id="KW-0521">NADP</keyword>
<organism evidence="8 9">
    <name type="scientific">Panacagrimonas perspica</name>
    <dbReference type="NCBI Taxonomy" id="381431"/>
    <lineage>
        <taxon>Bacteria</taxon>
        <taxon>Pseudomonadati</taxon>
        <taxon>Pseudomonadota</taxon>
        <taxon>Gammaproteobacteria</taxon>
        <taxon>Nevskiales</taxon>
        <taxon>Nevskiaceae</taxon>
        <taxon>Panacagrimonas</taxon>
    </lineage>
</organism>
<dbReference type="InterPro" id="IPR050775">
    <property type="entry name" value="FAD-binding_Monooxygenases"/>
</dbReference>
<gene>
    <name evidence="8" type="ORF">DFR24_2012</name>
</gene>
<dbReference type="PANTHER" id="PTHR43098">
    <property type="entry name" value="L-ORNITHINE N(5)-MONOOXYGENASE-RELATED"/>
    <property type="match status" value="1"/>
</dbReference>
<evidence type="ECO:0000256" key="1">
    <source>
        <dbReference type="ARBA" id="ARBA00001974"/>
    </source>
</evidence>
<dbReference type="Pfam" id="PF13738">
    <property type="entry name" value="Pyr_redox_3"/>
    <property type="match status" value="1"/>
</dbReference>
<dbReference type="GO" id="GO:0004497">
    <property type="term" value="F:monooxygenase activity"/>
    <property type="evidence" value="ECO:0007669"/>
    <property type="project" value="UniProtKB-KW"/>
</dbReference>
<dbReference type="EMBL" id="SOBT01000008">
    <property type="protein sequence ID" value="TDU32614.1"/>
    <property type="molecule type" value="Genomic_DNA"/>
</dbReference>
<dbReference type="InterPro" id="IPR036188">
    <property type="entry name" value="FAD/NAD-bd_sf"/>
</dbReference>
<dbReference type="SUPFAM" id="SSF51905">
    <property type="entry name" value="FAD/NAD(P)-binding domain"/>
    <property type="match status" value="3"/>
</dbReference>
<keyword evidence="6" id="KW-0560">Oxidoreductase</keyword>
<dbReference type="Gene3D" id="3.50.50.60">
    <property type="entry name" value="FAD/NAD(P)-binding domain"/>
    <property type="match status" value="2"/>
</dbReference>
<evidence type="ECO:0000313" key="8">
    <source>
        <dbReference type="EMBL" id="TDU32614.1"/>
    </source>
</evidence>
<proteinExistence type="inferred from homology"/>